<dbReference type="Pfam" id="PF06101">
    <property type="entry name" value="Vps62"/>
    <property type="match status" value="1"/>
</dbReference>
<organism evidence="3 4">
    <name type="scientific">Escallonia herrerae</name>
    <dbReference type="NCBI Taxonomy" id="1293975"/>
    <lineage>
        <taxon>Eukaryota</taxon>
        <taxon>Viridiplantae</taxon>
        <taxon>Streptophyta</taxon>
        <taxon>Embryophyta</taxon>
        <taxon>Tracheophyta</taxon>
        <taxon>Spermatophyta</taxon>
        <taxon>Magnoliopsida</taxon>
        <taxon>eudicotyledons</taxon>
        <taxon>Gunneridae</taxon>
        <taxon>Pentapetalae</taxon>
        <taxon>asterids</taxon>
        <taxon>campanulids</taxon>
        <taxon>Escalloniales</taxon>
        <taxon>Escalloniaceae</taxon>
        <taxon>Escallonia</taxon>
    </lineage>
</organism>
<keyword evidence="2" id="KW-0732">Signal</keyword>
<keyword evidence="4" id="KW-1185">Reference proteome</keyword>
<dbReference type="PANTHER" id="PTHR48152:SF3">
    <property type="entry name" value="DUF946 FAMILY PROTEIN (DUF946)"/>
    <property type="match status" value="1"/>
</dbReference>
<evidence type="ECO:0000313" key="3">
    <source>
        <dbReference type="EMBL" id="KAK3042936.1"/>
    </source>
</evidence>
<dbReference type="EMBL" id="JAVXUP010000014">
    <property type="protein sequence ID" value="KAK3042936.1"/>
    <property type="molecule type" value="Genomic_DNA"/>
</dbReference>
<evidence type="ECO:0000256" key="2">
    <source>
        <dbReference type="SAM" id="SignalP"/>
    </source>
</evidence>
<proteinExistence type="predicted"/>
<feature type="signal peptide" evidence="2">
    <location>
        <begin position="1"/>
        <end position="22"/>
    </location>
</feature>
<dbReference type="AlphaFoldDB" id="A0AA88XA66"/>
<sequence>MFLGFKAERFLSLALLLHIVCTSPGICLEDSTMGNCLNSSCSSLSISKENSEPLPIETIFNLSSAIPTWPPGKGFANGSIDLGGILVYQVSSFNKTWATHEGGPDNLGATFYEPSSIPKGYFMLGSYSQPNNKLLFGWVLTAKDVTNNHSRPALKMPVDYTLVWSSESLNINQDGHGYIWLPTPPDGYNPVGHVVTSSPEKPPLDKIRCVRSDFTNSAEVDSWIWGQGDVVNYNGLNIYSSRPSQRGTQSLGVPTGTFIAQSQNNGTSTMISACLKNVKASLSAMPTLSQIRALVQAYSPLVYFHPDEPYLPSSVGWFFQNGALLYIKGNESNPTPIELKGSNLPQGGSNDCAFWLDLPRNQQAKERVQKGELQDAEAYLHIKPVLGGTFTDIVVWLFYPFNGAARAKIKFLTVSLGKIGEHVGDWEHVTLRVSNFDGALKSVYFSQHNGGVWVDAPGLEFQNGSKPVAYASLHGHAMFSSAGLVVQGNNGVGLRNDCEKSNMVMDTGTRSIVFAAEFLPSSMVVEPPWLNYARKWGPNISYNTDDELKKVEKFLLGKLKSAFKKFVNGLPKEVFGEEGPTGPKMKDSWNGEENS</sequence>
<protein>
    <recommendedName>
        <fullName evidence="5">Vacuolar protein sorting-associated protein 62</fullName>
    </recommendedName>
</protein>
<evidence type="ECO:0000256" key="1">
    <source>
        <dbReference type="SAM" id="MobiDB-lite"/>
    </source>
</evidence>
<reference evidence="3" key="1">
    <citation type="submission" date="2022-12" db="EMBL/GenBank/DDBJ databases">
        <title>Draft genome assemblies for two species of Escallonia (Escalloniales).</title>
        <authorList>
            <person name="Chanderbali A."/>
            <person name="Dervinis C."/>
            <person name="Anghel I."/>
            <person name="Soltis D."/>
            <person name="Soltis P."/>
            <person name="Zapata F."/>
        </authorList>
    </citation>
    <scope>NUCLEOTIDE SEQUENCE</scope>
    <source>
        <strain evidence="3">UCBG64.0493</strain>
        <tissue evidence="3">Leaf</tissue>
    </source>
</reference>
<evidence type="ECO:0008006" key="5">
    <source>
        <dbReference type="Google" id="ProtNLM"/>
    </source>
</evidence>
<dbReference type="InterPro" id="IPR009291">
    <property type="entry name" value="Vps62"/>
</dbReference>
<name>A0AA88XA66_9ASTE</name>
<feature type="chain" id="PRO_5041661689" description="Vacuolar protein sorting-associated protein 62" evidence="2">
    <location>
        <begin position="23"/>
        <end position="595"/>
    </location>
</feature>
<gene>
    <name evidence="3" type="ORF">RJ639_001012</name>
</gene>
<comment type="caution">
    <text evidence="3">The sequence shown here is derived from an EMBL/GenBank/DDBJ whole genome shotgun (WGS) entry which is preliminary data.</text>
</comment>
<accession>A0AA88XA66</accession>
<feature type="region of interest" description="Disordered" evidence="1">
    <location>
        <begin position="575"/>
        <end position="595"/>
    </location>
</feature>
<dbReference type="Proteomes" id="UP001188597">
    <property type="component" value="Unassembled WGS sequence"/>
</dbReference>
<dbReference type="PANTHER" id="PTHR48152">
    <property type="entry name" value="F1C9.34 PROTEIN"/>
    <property type="match status" value="1"/>
</dbReference>
<evidence type="ECO:0000313" key="4">
    <source>
        <dbReference type="Proteomes" id="UP001188597"/>
    </source>
</evidence>